<dbReference type="EMBL" id="JADHQC010000020">
    <property type="protein sequence ID" value="MBL6811887.1"/>
    <property type="molecule type" value="Genomic_DNA"/>
</dbReference>
<proteinExistence type="predicted"/>
<dbReference type="Pfam" id="PF13787">
    <property type="entry name" value="HXXEE"/>
    <property type="match status" value="1"/>
</dbReference>
<dbReference type="AlphaFoldDB" id="A0A937I2U1"/>
<evidence type="ECO:0000313" key="2">
    <source>
        <dbReference type="EMBL" id="MBL6811887.1"/>
    </source>
</evidence>
<organism evidence="2 3">
    <name type="scientific">SAR86 cluster bacterium</name>
    <dbReference type="NCBI Taxonomy" id="2030880"/>
    <lineage>
        <taxon>Bacteria</taxon>
        <taxon>Pseudomonadati</taxon>
        <taxon>Pseudomonadota</taxon>
        <taxon>Gammaproteobacteria</taxon>
        <taxon>SAR86 cluster</taxon>
    </lineage>
</organism>
<feature type="transmembrane region" description="Helical" evidence="1">
    <location>
        <begin position="138"/>
        <end position="159"/>
    </location>
</feature>
<name>A0A937I2U1_9GAMM</name>
<dbReference type="Proteomes" id="UP000744438">
    <property type="component" value="Unassembled WGS sequence"/>
</dbReference>
<reference evidence="2" key="1">
    <citation type="submission" date="2020-10" db="EMBL/GenBank/DDBJ databases">
        <title>Microbiome of the Black Sea water column analyzed by genome centric metagenomics.</title>
        <authorList>
            <person name="Cabello-Yeves P.J."/>
            <person name="Callieri C."/>
            <person name="Picazo A."/>
            <person name="Mehrshad M."/>
            <person name="Haro-Moreno J.M."/>
            <person name="Roda-Garcia J."/>
            <person name="Dzembekova N."/>
            <person name="Slabakova V."/>
            <person name="Slabakova N."/>
            <person name="Moncheva S."/>
            <person name="Rodriguez-Valera F."/>
        </authorList>
    </citation>
    <scope>NUCLEOTIDE SEQUENCE</scope>
    <source>
        <strain evidence="2">BS307-5m-G49</strain>
    </source>
</reference>
<evidence type="ECO:0000256" key="1">
    <source>
        <dbReference type="SAM" id="Phobius"/>
    </source>
</evidence>
<keyword evidence="1" id="KW-0812">Transmembrane</keyword>
<feature type="transmembrane region" description="Helical" evidence="1">
    <location>
        <begin position="171"/>
        <end position="189"/>
    </location>
</feature>
<protein>
    <submittedName>
        <fullName evidence="2">HXXEE domain-containing protein</fullName>
    </submittedName>
</protein>
<feature type="transmembrane region" description="Helical" evidence="1">
    <location>
        <begin position="12"/>
        <end position="32"/>
    </location>
</feature>
<keyword evidence="1" id="KW-0472">Membrane</keyword>
<dbReference type="InterPro" id="IPR025671">
    <property type="entry name" value="HXXEE"/>
</dbReference>
<feature type="transmembrane region" description="Helical" evidence="1">
    <location>
        <begin position="110"/>
        <end position="132"/>
    </location>
</feature>
<accession>A0A937I2U1</accession>
<comment type="caution">
    <text evidence="2">The sequence shown here is derived from an EMBL/GenBank/DDBJ whole genome shotgun (WGS) entry which is preliminary data.</text>
</comment>
<gene>
    <name evidence="2" type="ORF">ISQ63_03270</name>
</gene>
<sequence length="192" mass="22018">MNPTFNAPLVLLMQNFFTISFLIFLGICIYLYRAKSKYHLALLPLLALSTHQFEEYVLSPLLFGDYYHFLNWAYRNGMDISPMEVTLLNLTPYLILLPALVISRARSEKIFGIFFLFNNALTMANASFHIGISTAQNIFSPGMVSSLFFYIPLFVYAILFNKENGLSNKPIIAISLYGFIGHYLLIWLVNIF</sequence>
<keyword evidence="1" id="KW-1133">Transmembrane helix</keyword>
<evidence type="ECO:0000313" key="3">
    <source>
        <dbReference type="Proteomes" id="UP000744438"/>
    </source>
</evidence>